<sequence>MIRLVLLSGWAIDARIWSPLASHWGTSVTVEAIDWPGIGGRPTLADAGVSDADASDADTGLFQQQAHPPSGLQTLAKAMGPSLSSRDGEPVIWVGWSLGALQAAALTRHLPAPDGLVLLGMGPTFCHPNGVTTTALADFRAAFRRDPTRAREHFLRWQLSGEPSPRDALCRLRSLLTPDIGADHATLEQGLATLASADIGDLLGGVPGHVSGQAPDNATPVPATSLCGATDPLLAPAVRAAMDERIEGAGHCPMLSQPARLAEAIQRHALRMLDEGKAPTSRRGAHYGDREAIDADREVQGFDEVTP</sequence>
<evidence type="ECO:0000259" key="2">
    <source>
        <dbReference type="Pfam" id="PF12697"/>
    </source>
</evidence>
<protein>
    <submittedName>
        <fullName evidence="3">Alpha/beta fold hydrolase</fullName>
    </submittedName>
</protein>
<evidence type="ECO:0000313" key="3">
    <source>
        <dbReference type="EMBL" id="XBO69457.1"/>
    </source>
</evidence>
<dbReference type="GO" id="GO:0016787">
    <property type="term" value="F:hydrolase activity"/>
    <property type="evidence" value="ECO:0007669"/>
    <property type="project" value="UniProtKB-KW"/>
</dbReference>
<reference evidence="3" key="1">
    <citation type="submission" date="2022-06" db="EMBL/GenBank/DDBJ databases">
        <title>A novel DMS-producing enzyme.</title>
        <authorList>
            <person name="Zhang Y."/>
        </authorList>
    </citation>
    <scope>NUCLEOTIDE SEQUENCE</scope>
    <source>
        <strain evidence="3">RT37</strain>
    </source>
</reference>
<dbReference type="RefSeq" id="WP_348826615.1">
    <property type="nucleotide sequence ID" value="NZ_CP098827.1"/>
</dbReference>
<evidence type="ECO:0000256" key="1">
    <source>
        <dbReference type="SAM" id="MobiDB-lite"/>
    </source>
</evidence>
<dbReference type="AlphaFoldDB" id="A0AAU7KDE3"/>
<gene>
    <name evidence="3" type="ORF">NFG58_12550</name>
</gene>
<dbReference type="InterPro" id="IPR000073">
    <property type="entry name" value="AB_hydrolase_1"/>
</dbReference>
<proteinExistence type="predicted"/>
<dbReference type="EMBL" id="CP098827">
    <property type="protein sequence ID" value="XBO69457.1"/>
    <property type="molecule type" value="Genomic_DNA"/>
</dbReference>
<dbReference type="Pfam" id="PF12697">
    <property type="entry name" value="Abhydrolase_6"/>
    <property type="match status" value="1"/>
</dbReference>
<keyword evidence="3" id="KW-0378">Hydrolase</keyword>
<dbReference type="Gene3D" id="3.40.50.1820">
    <property type="entry name" value="alpha/beta hydrolase"/>
    <property type="match status" value="1"/>
</dbReference>
<dbReference type="InterPro" id="IPR029058">
    <property type="entry name" value="AB_hydrolase_fold"/>
</dbReference>
<feature type="domain" description="AB hydrolase-1" evidence="2">
    <location>
        <begin position="4"/>
        <end position="264"/>
    </location>
</feature>
<accession>A0AAU7KDE3</accession>
<feature type="region of interest" description="Disordered" evidence="1">
    <location>
        <begin position="274"/>
        <end position="307"/>
    </location>
</feature>
<organism evidence="3">
    <name type="scientific">Halomonas sp. RT37</name>
    <dbReference type="NCBI Taxonomy" id="2950872"/>
    <lineage>
        <taxon>Bacteria</taxon>
        <taxon>Pseudomonadati</taxon>
        <taxon>Pseudomonadota</taxon>
        <taxon>Gammaproteobacteria</taxon>
        <taxon>Oceanospirillales</taxon>
        <taxon>Halomonadaceae</taxon>
        <taxon>Halomonas</taxon>
    </lineage>
</organism>
<name>A0AAU7KDE3_9GAMM</name>
<feature type="compositionally biased region" description="Basic and acidic residues" evidence="1">
    <location>
        <begin position="286"/>
        <end position="300"/>
    </location>
</feature>
<dbReference type="SUPFAM" id="SSF53474">
    <property type="entry name" value="alpha/beta-Hydrolases"/>
    <property type="match status" value="1"/>
</dbReference>